<organism evidence="1 2">
    <name type="scientific">Trichosporon asahii var. asahii (strain ATCC 90039 / CBS 2479 / JCM 2466 / KCTC 7840 / NBRC 103889/ NCYC 2677 / UAMH 7654)</name>
    <name type="common">Yeast</name>
    <dbReference type="NCBI Taxonomy" id="1186058"/>
    <lineage>
        <taxon>Eukaryota</taxon>
        <taxon>Fungi</taxon>
        <taxon>Dikarya</taxon>
        <taxon>Basidiomycota</taxon>
        <taxon>Agaricomycotina</taxon>
        <taxon>Tremellomycetes</taxon>
        <taxon>Trichosporonales</taxon>
        <taxon>Trichosporonaceae</taxon>
        <taxon>Trichosporon</taxon>
    </lineage>
</organism>
<dbReference type="VEuPathDB" id="FungiDB:A1Q1_00375"/>
<evidence type="ECO:0000313" key="2">
    <source>
        <dbReference type="Proteomes" id="UP000002748"/>
    </source>
</evidence>
<dbReference type="Proteomes" id="UP000002748">
    <property type="component" value="Unassembled WGS sequence"/>
</dbReference>
<dbReference type="EMBL" id="ALBS01000112">
    <property type="protein sequence ID" value="EJT50354.1"/>
    <property type="molecule type" value="Genomic_DNA"/>
</dbReference>
<dbReference type="GeneID" id="25983889"/>
<evidence type="ECO:0000313" key="1">
    <source>
        <dbReference type="EMBL" id="EJT50354.1"/>
    </source>
</evidence>
<gene>
    <name evidence="1" type="ORF">A1Q1_00375</name>
</gene>
<dbReference type="HOGENOM" id="CLU_1628230_0_0_1"/>
<reference evidence="1 2" key="1">
    <citation type="journal article" date="2012" name="Eukaryot. Cell">
        <title>Draft genome sequence of CBS 2479, the standard type strain of Trichosporon asahii.</title>
        <authorList>
            <person name="Yang R.Y."/>
            <person name="Li H.T."/>
            <person name="Zhu H."/>
            <person name="Zhou G.P."/>
            <person name="Wang M."/>
            <person name="Wang L."/>
        </authorList>
    </citation>
    <scope>NUCLEOTIDE SEQUENCE [LARGE SCALE GENOMIC DNA]</scope>
    <source>
        <strain evidence="2">ATCC 90039 / CBS 2479 / JCM 2466 / KCTC 7840 / NCYC 2677 / UAMH 7654</strain>
    </source>
</reference>
<dbReference type="AlphaFoldDB" id="J6F091"/>
<dbReference type="RefSeq" id="XP_014181499.1">
    <property type="nucleotide sequence ID" value="XM_014326024.1"/>
</dbReference>
<accession>J6F091</accession>
<sequence>MRSAEPQEAGHGSHPQITVIRNQSGVQGVRAIPRLVARPANGVPNGDPAGAPSVPTYRLADCPPLPRPGHVQQAPGYLLVTMVSCRAVAQRDLRGWALTAGAQECRGTGSGACRIAAGRAERGRLTLGRDNMIRKVAEPGVPGPSAVAVLPSVPTELSVIAHC</sequence>
<comment type="caution">
    <text evidence="1">The sequence shown here is derived from an EMBL/GenBank/DDBJ whole genome shotgun (WGS) entry which is preliminary data.</text>
</comment>
<protein>
    <submittedName>
        <fullName evidence="1">Uncharacterized protein</fullName>
    </submittedName>
</protein>
<name>J6F091_TRIAS</name>
<dbReference type="KEGG" id="tasa:A1Q1_00375"/>
<proteinExistence type="predicted"/>